<dbReference type="Proteomes" id="UP000054350">
    <property type="component" value="Unassembled WGS sequence"/>
</dbReference>
<keyword evidence="2" id="KW-1185">Reference proteome</keyword>
<accession>A0A0L0SCV3</accession>
<gene>
    <name evidence="1" type="ORF">AMAG_05712</name>
</gene>
<evidence type="ECO:0000313" key="1">
    <source>
        <dbReference type="EMBL" id="KNE60311.1"/>
    </source>
</evidence>
<organism evidence="1 2">
    <name type="scientific">Allomyces macrogynus (strain ATCC 38327)</name>
    <name type="common">Allomyces javanicus var. macrogynus</name>
    <dbReference type="NCBI Taxonomy" id="578462"/>
    <lineage>
        <taxon>Eukaryota</taxon>
        <taxon>Fungi</taxon>
        <taxon>Fungi incertae sedis</taxon>
        <taxon>Blastocladiomycota</taxon>
        <taxon>Blastocladiomycetes</taxon>
        <taxon>Blastocladiales</taxon>
        <taxon>Blastocladiaceae</taxon>
        <taxon>Allomyces</taxon>
    </lineage>
</organism>
<protein>
    <submittedName>
        <fullName evidence="1">Uncharacterized protein</fullName>
    </submittedName>
</protein>
<name>A0A0L0SCV3_ALLM3</name>
<evidence type="ECO:0000313" key="2">
    <source>
        <dbReference type="Proteomes" id="UP000054350"/>
    </source>
</evidence>
<sequence>MVTSRHIMTGTRSTLTLDNLPQAVLDTLAEWVHRDAAPSLLLMPLAAPSLMFQMLPTQSTCDLTM</sequence>
<dbReference type="AlphaFoldDB" id="A0A0L0SCV3"/>
<proteinExistence type="predicted"/>
<reference evidence="2" key="2">
    <citation type="submission" date="2009-11" db="EMBL/GenBank/DDBJ databases">
        <title>The Genome Sequence of Allomyces macrogynus strain ATCC 38327.</title>
        <authorList>
            <consortium name="The Broad Institute Genome Sequencing Platform"/>
            <person name="Russ C."/>
            <person name="Cuomo C."/>
            <person name="Shea T."/>
            <person name="Young S.K."/>
            <person name="Zeng Q."/>
            <person name="Koehrsen M."/>
            <person name="Haas B."/>
            <person name="Borodovsky M."/>
            <person name="Guigo R."/>
            <person name="Alvarado L."/>
            <person name="Berlin A."/>
            <person name="Borenstein D."/>
            <person name="Chen Z."/>
            <person name="Engels R."/>
            <person name="Freedman E."/>
            <person name="Gellesch M."/>
            <person name="Goldberg J."/>
            <person name="Griggs A."/>
            <person name="Gujja S."/>
            <person name="Heiman D."/>
            <person name="Hepburn T."/>
            <person name="Howarth C."/>
            <person name="Jen D."/>
            <person name="Larson L."/>
            <person name="Lewis B."/>
            <person name="Mehta T."/>
            <person name="Park D."/>
            <person name="Pearson M."/>
            <person name="Roberts A."/>
            <person name="Saif S."/>
            <person name="Shenoy N."/>
            <person name="Sisk P."/>
            <person name="Stolte C."/>
            <person name="Sykes S."/>
            <person name="Walk T."/>
            <person name="White J."/>
            <person name="Yandava C."/>
            <person name="Burger G."/>
            <person name="Gray M.W."/>
            <person name="Holland P.W.H."/>
            <person name="King N."/>
            <person name="Lang F.B.F."/>
            <person name="Roger A.J."/>
            <person name="Ruiz-Trillo I."/>
            <person name="Lander E."/>
            <person name="Nusbaum C."/>
        </authorList>
    </citation>
    <scope>NUCLEOTIDE SEQUENCE [LARGE SCALE GENOMIC DNA]</scope>
    <source>
        <strain evidence="2">ATCC 38327</strain>
    </source>
</reference>
<dbReference type="EMBL" id="GG745336">
    <property type="protein sequence ID" value="KNE60311.1"/>
    <property type="molecule type" value="Genomic_DNA"/>
</dbReference>
<reference evidence="1 2" key="1">
    <citation type="submission" date="2009-11" db="EMBL/GenBank/DDBJ databases">
        <title>Annotation of Allomyces macrogynus ATCC 38327.</title>
        <authorList>
            <consortium name="The Broad Institute Genome Sequencing Platform"/>
            <person name="Russ C."/>
            <person name="Cuomo C."/>
            <person name="Burger G."/>
            <person name="Gray M.W."/>
            <person name="Holland P.W.H."/>
            <person name="King N."/>
            <person name="Lang F.B.F."/>
            <person name="Roger A.J."/>
            <person name="Ruiz-Trillo I."/>
            <person name="Young S.K."/>
            <person name="Zeng Q."/>
            <person name="Gargeya S."/>
            <person name="Fitzgerald M."/>
            <person name="Haas B."/>
            <person name="Abouelleil A."/>
            <person name="Alvarado L."/>
            <person name="Arachchi H.M."/>
            <person name="Berlin A."/>
            <person name="Chapman S.B."/>
            <person name="Gearin G."/>
            <person name="Goldberg J."/>
            <person name="Griggs A."/>
            <person name="Gujja S."/>
            <person name="Hansen M."/>
            <person name="Heiman D."/>
            <person name="Howarth C."/>
            <person name="Larimer J."/>
            <person name="Lui A."/>
            <person name="MacDonald P.J.P."/>
            <person name="McCowen C."/>
            <person name="Montmayeur A."/>
            <person name="Murphy C."/>
            <person name="Neiman D."/>
            <person name="Pearson M."/>
            <person name="Priest M."/>
            <person name="Roberts A."/>
            <person name="Saif S."/>
            <person name="Shea T."/>
            <person name="Sisk P."/>
            <person name="Stolte C."/>
            <person name="Sykes S."/>
            <person name="Wortman J."/>
            <person name="Nusbaum C."/>
            <person name="Birren B."/>
        </authorList>
    </citation>
    <scope>NUCLEOTIDE SEQUENCE [LARGE SCALE GENOMIC DNA]</scope>
    <source>
        <strain evidence="1 2">ATCC 38327</strain>
    </source>
</reference>
<dbReference type="VEuPathDB" id="FungiDB:AMAG_05712"/>